<dbReference type="PROSITE" id="PS50102">
    <property type="entry name" value="RRM"/>
    <property type="match status" value="1"/>
</dbReference>
<dbReference type="HOGENOM" id="CLU_706499_0_0_1"/>
<evidence type="ECO:0000256" key="2">
    <source>
        <dbReference type="PROSITE-ProRule" id="PRU00176"/>
    </source>
</evidence>
<protein>
    <recommendedName>
        <fullName evidence="4">RRM domain-containing protein</fullName>
    </recommendedName>
</protein>
<feature type="domain" description="RRM" evidence="4">
    <location>
        <begin position="92"/>
        <end position="166"/>
    </location>
</feature>
<feature type="region of interest" description="Disordered" evidence="3">
    <location>
        <begin position="27"/>
        <end position="47"/>
    </location>
</feature>
<reference evidence="5 6" key="2">
    <citation type="journal article" date="2007" name="PLoS Biol.">
        <title>Principles of genome evolution in the Drosophila melanogaster species group.</title>
        <authorList>
            <person name="Ranz J.M."/>
            <person name="Maurin D."/>
            <person name="Chan Y.S."/>
            <person name="von Grotthuss M."/>
            <person name="Hillier L.W."/>
            <person name="Roote J."/>
            <person name="Ashburner M."/>
            <person name="Bergman C.M."/>
        </authorList>
    </citation>
    <scope>NUCLEOTIDE SEQUENCE [LARGE SCALE GENOMIC DNA]</scope>
    <source>
        <strain evidence="6">Tai18E2 / Tucson 14021-0261.01</strain>
    </source>
</reference>
<proteinExistence type="predicted"/>
<accession>B4PQ40</accession>
<keyword evidence="1 2" id="KW-0694">RNA-binding</keyword>
<dbReference type="PhylomeDB" id="B4PQ40"/>
<evidence type="ECO:0000259" key="4">
    <source>
        <dbReference type="PROSITE" id="PS50102"/>
    </source>
</evidence>
<evidence type="ECO:0000256" key="1">
    <source>
        <dbReference type="ARBA" id="ARBA00022884"/>
    </source>
</evidence>
<evidence type="ECO:0000313" key="6">
    <source>
        <dbReference type="Proteomes" id="UP000002282"/>
    </source>
</evidence>
<dbReference type="Gene3D" id="3.30.70.330">
    <property type="match status" value="1"/>
</dbReference>
<reference evidence="5 6" key="1">
    <citation type="journal article" date="2007" name="Nature">
        <title>Evolution of genes and genomes on the Drosophila phylogeny.</title>
        <authorList>
            <consortium name="Drosophila 12 Genomes Consortium"/>
            <person name="Clark A.G."/>
            <person name="Eisen M.B."/>
            <person name="Smith D.R."/>
            <person name="Bergman C.M."/>
            <person name="Oliver B."/>
            <person name="Markow T.A."/>
            <person name="Kaufman T.C."/>
            <person name="Kellis M."/>
            <person name="Gelbart W."/>
            <person name="Iyer V.N."/>
            <person name="Pollard D.A."/>
            <person name="Sackton T.B."/>
            <person name="Larracuente A.M."/>
            <person name="Singh N.D."/>
            <person name="Abad J.P."/>
            <person name="Abt D.N."/>
            <person name="Adryan B."/>
            <person name="Aguade M."/>
            <person name="Akashi H."/>
            <person name="Anderson W.W."/>
            <person name="Aquadro C.F."/>
            <person name="Ardell D.H."/>
            <person name="Arguello R."/>
            <person name="Artieri C.G."/>
            <person name="Barbash D.A."/>
            <person name="Barker D."/>
            <person name="Barsanti P."/>
            <person name="Batterham P."/>
            <person name="Batzoglou S."/>
            <person name="Begun D."/>
            <person name="Bhutkar A."/>
            <person name="Blanco E."/>
            <person name="Bosak S.A."/>
            <person name="Bradley R.K."/>
            <person name="Brand A.D."/>
            <person name="Brent M.R."/>
            <person name="Brooks A.N."/>
            <person name="Brown R.H."/>
            <person name="Butlin R.K."/>
            <person name="Caggese C."/>
            <person name="Calvi B.R."/>
            <person name="Bernardo de Carvalho A."/>
            <person name="Caspi A."/>
            <person name="Castrezana S."/>
            <person name="Celniker S.E."/>
            <person name="Chang J.L."/>
            <person name="Chapple C."/>
            <person name="Chatterji S."/>
            <person name="Chinwalla A."/>
            <person name="Civetta A."/>
            <person name="Clifton S.W."/>
            <person name="Comeron J.M."/>
            <person name="Costello J.C."/>
            <person name="Coyne J.A."/>
            <person name="Daub J."/>
            <person name="David R.G."/>
            <person name="Delcher A.L."/>
            <person name="Delehaunty K."/>
            <person name="Do C.B."/>
            <person name="Ebling H."/>
            <person name="Edwards K."/>
            <person name="Eickbush T."/>
            <person name="Evans J.D."/>
            <person name="Filipski A."/>
            <person name="Findeiss S."/>
            <person name="Freyhult E."/>
            <person name="Fulton L."/>
            <person name="Fulton R."/>
            <person name="Garcia A.C."/>
            <person name="Gardiner A."/>
            <person name="Garfield D.A."/>
            <person name="Garvin B.E."/>
            <person name="Gibson G."/>
            <person name="Gilbert D."/>
            <person name="Gnerre S."/>
            <person name="Godfrey J."/>
            <person name="Good R."/>
            <person name="Gotea V."/>
            <person name="Gravely B."/>
            <person name="Greenberg A.J."/>
            <person name="Griffiths-Jones S."/>
            <person name="Gross S."/>
            <person name="Guigo R."/>
            <person name="Gustafson E.A."/>
            <person name="Haerty W."/>
            <person name="Hahn M.W."/>
            <person name="Halligan D.L."/>
            <person name="Halpern A.L."/>
            <person name="Halter G.M."/>
            <person name="Han M.V."/>
            <person name="Heger A."/>
            <person name="Hillier L."/>
            <person name="Hinrichs A.S."/>
            <person name="Holmes I."/>
            <person name="Hoskins R.A."/>
            <person name="Hubisz M.J."/>
            <person name="Hultmark D."/>
            <person name="Huntley M.A."/>
            <person name="Jaffe D.B."/>
            <person name="Jagadeeshan S."/>
            <person name="Jeck W.R."/>
            <person name="Johnson J."/>
            <person name="Jones C.D."/>
            <person name="Jordan W.C."/>
            <person name="Karpen G.H."/>
            <person name="Kataoka E."/>
            <person name="Keightley P.D."/>
            <person name="Kheradpour P."/>
            <person name="Kirkness E.F."/>
            <person name="Koerich L.B."/>
            <person name="Kristiansen K."/>
            <person name="Kudrna D."/>
            <person name="Kulathinal R.J."/>
            <person name="Kumar S."/>
            <person name="Kwok R."/>
            <person name="Lander E."/>
            <person name="Langley C.H."/>
            <person name="Lapoint R."/>
            <person name="Lazzaro B.P."/>
            <person name="Lee S.J."/>
            <person name="Levesque L."/>
            <person name="Li R."/>
            <person name="Lin C.F."/>
            <person name="Lin M.F."/>
            <person name="Lindblad-Toh K."/>
            <person name="Llopart A."/>
            <person name="Long M."/>
            <person name="Low L."/>
            <person name="Lozovsky E."/>
            <person name="Lu J."/>
            <person name="Luo M."/>
            <person name="Machado C.A."/>
            <person name="Makalowski W."/>
            <person name="Marzo M."/>
            <person name="Matsuda M."/>
            <person name="Matzkin L."/>
            <person name="McAllister B."/>
            <person name="McBride C.S."/>
            <person name="McKernan B."/>
            <person name="McKernan K."/>
            <person name="Mendez-Lago M."/>
            <person name="Minx P."/>
            <person name="Mollenhauer M.U."/>
            <person name="Montooth K."/>
            <person name="Mount S.M."/>
            <person name="Mu X."/>
            <person name="Myers E."/>
            <person name="Negre B."/>
            <person name="Newfeld S."/>
            <person name="Nielsen R."/>
            <person name="Noor M.A."/>
            <person name="O'Grady P."/>
            <person name="Pachter L."/>
            <person name="Papaceit M."/>
            <person name="Parisi M.J."/>
            <person name="Parisi M."/>
            <person name="Parts L."/>
            <person name="Pedersen J.S."/>
            <person name="Pesole G."/>
            <person name="Phillippy A.M."/>
            <person name="Ponting C.P."/>
            <person name="Pop M."/>
            <person name="Porcelli D."/>
            <person name="Powell J.R."/>
            <person name="Prohaska S."/>
            <person name="Pruitt K."/>
            <person name="Puig M."/>
            <person name="Quesneville H."/>
            <person name="Ram K.R."/>
            <person name="Rand D."/>
            <person name="Rasmussen M.D."/>
            <person name="Reed L.K."/>
            <person name="Reenan R."/>
            <person name="Reily A."/>
            <person name="Remington K.A."/>
            <person name="Rieger T.T."/>
            <person name="Ritchie M.G."/>
            <person name="Robin C."/>
            <person name="Rogers Y.H."/>
            <person name="Rohde C."/>
            <person name="Rozas J."/>
            <person name="Rubenfield M.J."/>
            <person name="Ruiz A."/>
            <person name="Russo S."/>
            <person name="Salzberg S.L."/>
            <person name="Sanchez-Gracia A."/>
            <person name="Saranga D.J."/>
            <person name="Sato H."/>
            <person name="Schaeffer S.W."/>
            <person name="Schatz M.C."/>
            <person name="Schlenke T."/>
            <person name="Schwartz R."/>
            <person name="Segarra C."/>
            <person name="Singh R.S."/>
            <person name="Sirot L."/>
            <person name="Sirota M."/>
            <person name="Sisneros N.B."/>
            <person name="Smith C.D."/>
            <person name="Smith T.F."/>
            <person name="Spieth J."/>
            <person name="Stage D.E."/>
            <person name="Stark A."/>
            <person name="Stephan W."/>
            <person name="Strausberg R.L."/>
            <person name="Strempel S."/>
            <person name="Sturgill D."/>
            <person name="Sutton G."/>
            <person name="Sutton G.G."/>
            <person name="Tao W."/>
            <person name="Teichmann S."/>
            <person name="Tobari Y.N."/>
            <person name="Tomimura Y."/>
            <person name="Tsolas J.M."/>
            <person name="Valente V.L."/>
            <person name="Venter E."/>
            <person name="Venter J.C."/>
            <person name="Vicario S."/>
            <person name="Vieira F.G."/>
            <person name="Vilella A.J."/>
            <person name="Villasante A."/>
            <person name="Walenz B."/>
            <person name="Wang J."/>
            <person name="Wasserman M."/>
            <person name="Watts T."/>
            <person name="Wilson D."/>
            <person name="Wilson R.K."/>
            <person name="Wing R.A."/>
            <person name="Wolfner M.F."/>
            <person name="Wong A."/>
            <person name="Wong G.K."/>
            <person name="Wu C.I."/>
            <person name="Wu G."/>
            <person name="Yamamoto D."/>
            <person name="Yang H.P."/>
            <person name="Yang S.P."/>
            <person name="Yorke J.A."/>
            <person name="Yoshida K."/>
            <person name="Zdobnov E."/>
            <person name="Zhang P."/>
            <person name="Zhang Y."/>
            <person name="Zimin A.V."/>
            <person name="Baldwin J."/>
            <person name="Abdouelleil A."/>
            <person name="Abdulkadir J."/>
            <person name="Abebe A."/>
            <person name="Abera B."/>
            <person name="Abreu J."/>
            <person name="Acer S.C."/>
            <person name="Aftuck L."/>
            <person name="Alexander A."/>
            <person name="An P."/>
            <person name="Anderson E."/>
            <person name="Anderson S."/>
            <person name="Arachi H."/>
            <person name="Azer M."/>
            <person name="Bachantsang P."/>
            <person name="Barry A."/>
            <person name="Bayul T."/>
            <person name="Berlin A."/>
            <person name="Bessette D."/>
            <person name="Bloom T."/>
            <person name="Blye J."/>
            <person name="Boguslavskiy L."/>
            <person name="Bonnet C."/>
            <person name="Boukhgalter B."/>
            <person name="Bourzgui I."/>
            <person name="Brown A."/>
            <person name="Cahill P."/>
            <person name="Channer S."/>
            <person name="Cheshatsang Y."/>
            <person name="Chuda L."/>
            <person name="Citroen M."/>
            <person name="Collymore A."/>
            <person name="Cooke P."/>
            <person name="Costello M."/>
            <person name="D'Aco K."/>
            <person name="Daza R."/>
            <person name="De Haan G."/>
            <person name="DeGray S."/>
            <person name="DeMaso C."/>
            <person name="Dhargay N."/>
            <person name="Dooley K."/>
            <person name="Dooley E."/>
            <person name="Doricent M."/>
            <person name="Dorje P."/>
            <person name="Dorjee K."/>
            <person name="Dupes A."/>
            <person name="Elong R."/>
            <person name="Falk J."/>
            <person name="Farina A."/>
            <person name="Faro S."/>
            <person name="Ferguson D."/>
            <person name="Fisher S."/>
            <person name="Foley C.D."/>
            <person name="Franke A."/>
            <person name="Friedrich D."/>
            <person name="Gadbois L."/>
            <person name="Gearin G."/>
            <person name="Gearin C.R."/>
            <person name="Giannoukos G."/>
            <person name="Goode T."/>
            <person name="Graham J."/>
            <person name="Grandbois E."/>
            <person name="Grewal S."/>
            <person name="Gyaltsen K."/>
            <person name="Hafez N."/>
            <person name="Hagos B."/>
            <person name="Hall J."/>
            <person name="Henson C."/>
            <person name="Hollinger A."/>
            <person name="Honan T."/>
            <person name="Huard M.D."/>
            <person name="Hughes L."/>
            <person name="Hurhula B."/>
            <person name="Husby M.E."/>
            <person name="Kamat A."/>
            <person name="Kanga B."/>
            <person name="Kashin S."/>
            <person name="Khazanovich D."/>
            <person name="Kisner P."/>
            <person name="Lance K."/>
            <person name="Lara M."/>
            <person name="Lee W."/>
            <person name="Lennon N."/>
            <person name="Letendre F."/>
            <person name="LeVine R."/>
            <person name="Lipovsky A."/>
            <person name="Liu X."/>
            <person name="Liu J."/>
            <person name="Liu S."/>
            <person name="Lokyitsang T."/>
            <person name="Lokyitsang Y."/>
            <person name="Lubonja R."/>
            <person name="Lui A."/>
            <person name="MacDonald P."/>
            <person name="Magnisalis V."/>
            <person name="Maru K."/>
            <person name="Matthews C."/>
            <person name="McCusker W."/>
            <person name="McDonough S."/>
            <person name="Mehta T."/>
            <person name="Meldrim J."/>
            <person name="Meneus L."/>
            <person name="Mihai O."/>
            <person name="Mihalev A."/>
            <person name="Mihova T."/>
            <person name="Mittelman R."/>
            <person name="Mlenga V."/>
            <person name="Montmayeur A."/>
            <person name="Mulrain L."/>
            <person name="Navidi A."/>
            <person name="Naylor J."/>
            <person name="Negash T."/>
            <person name="Nguyen T."/>
            <person name="Nguyen N."/>
            <person name="Nicol R."/>
            <person name="Norbu C."/>
            <person name="Norbu N."/>
            <person name="Novod N."/>
            <person name="O'Neill B."/>
            <person name="Osman S."/>
            <person name="Markiewicz E."/>
            <person name="Oyono O.L."/>
            <person name="Patti C."/>
            <person name="Phunkhang P."/>
            <person name="Pierre F."/>
            <person name="Priest M."/>
            <person name="Raghuraman S."/>
            <person name="Rege F."/>
            <person name="Reyes R."/>
            <person name="Rise C."/>
            <person name="Rogov P."/>
            <person name="Ross K."/>
            <person name="Ryan E."/>
            <person name="Settipalli S."/>
            <person name="Shea T."/>
            <person name="Sherpa N."/>
            <person name="Shi L."/>
            <person name="Shih D."/>
            <person name="Sparrow T."/>
            <person name="Spaulding J."/>
            <person name="Stalker J."/>
            <person name="Stange-Thomann N."/>
            <person name="Stavropoulos S."/>
            <person name="Stone C."/>
            <person name="Strader C."/>
            <person name="Tesfaye S."/>
            <person name="Thomson T."/>
            <person name="Thoulutsang Y."/>
            <person name="Thoulutsang D."/>
            <person name="Topham K."/>
            <person name="Topping I."/>
            <person name="Tsamla T."/>
            <person name="Vassiliev H."/>
            <person name="Vo A."/>
            <person name="Wangchuk T."/>
            <person name="Wangdi T."/>
            <person name="Weiand M."/>
            <person name="Wilkinson J."/>
            <person name="Wilson A."/>
            <person name="Yadav S."/>
            <person name="Young G."/>
            <person name="Yu Q."/>
            <person name="Zembek L."/>
            <person name="Zhong D."/>
            <person name="Zimmer A."/>
            <person name="Zwirko Z."/>
            <person name="Jaffe D.B."/>
            <person name="Alvarez P."/>
            <person name="Brockman W."/>
            <person name="Butler J."/>
            <person name="Chin C."/>
            <person name="Gnerre S."/>
            <person name="Grabherr M."/>
            <person name="Kleber M."/>
            <person name="Mauceli E."/>
            <person name="MacCallum I."/>
        </authorList>
    </citation>
    <scope>NUCLEOTIDE SEQUENCE [LARGE SCALE GENOMIC DNA]</scope>
    <source>
        <strain evidence="6">Tai18E2 / Tucson 14021-0261.01</strain>
    </source>
</reference>
<dbReference type="SMART" id="SM00360">
    <property type="entry name" value="RRM"/>
    <property type="match status" value="1"/>
</dbReference>
<dbReference type="SUPFAM" id="SSF54928">
    <property type="entry name" value="RNA-binding domain, RBD"/>
    <property type="match status" value="1"/>
</dbReference>
<feature type="compositionally biased region" description="Polar residues" evidence="3">
    <location>
        <begin position="305"/>
        <end position="314"/>
    </location>
</feature>
<dbReference type="GO" id="GO:0003723">
    <property type="term" value="F:RNA binding"/>
    <property type="evidence" value="ECO:0007669"/>
    <property type="project" value="UniProtKB-UniRule"/>
</dbReference>
<dbReference type="EMBL" id="CM000160">
    <property type="protein sequence ID" value="EDW98309.1"/>
    <property type="molecule type" value="Genomic_DNA"/>
</dbReference>
<dbReference type="AlphaFoldDB" id="B4PQ40"/>
<dbReference type="KEGG" id="dya:Dyak_GE10456"/>
<keyword evidence="6" id="KW-1185">Reference proteome</keyword>
<gene>
    <name evidence="5" type="primary">Dyak\GE10456</name>
    <name evidence="5" type="synonym">dyak_GLEANR_10379</name>
    <name evidence="5" type="synonym">GE10456</name>
    <name evidence="5" type="ORF">Dyak_GE10456</name>
</gene>
<dbReference type="InterPro" id="IPR035979">
    <property type="entry name" value="RBD_domain_sf"/>
</dbReference>
<evidence type="ECO:0000256" key="3">
    <source>
        <dbReference type="SAM" id="MobiDB-lite"/>
    </source>
</evidence>
<name>B4PQ40_DROYA</name>
<dbReference type="SMR" id="B4PQ40"/>
<dbReference type="Proteomes" id="UP000002282">
    <property type="component" value="Chromosome 3R"/>
</dbReference>
<evidence type="ECO:0000313" key="5">
    <source>
        <dbReference type="EMBL" id="EDW98309.1"/>
    </source>
</evidence>
<dbReference type="InterPro" id="IPR012677">
    <property type="entry name" value="Nucleotide-bd_a/b_plait_sf"/>
</dbReference>
<organism evidence="5 6">
    <name type="scientific">Drosophila yakuba</name>
    <name type="common">Fruit fly</name>
    <dbReference type="NCBI Taxonomy" id="7245"/>
    <lineage>
        <taxon>Eukaryota</taxon>
        <taxon>Metazoa</taxon>
        <taxon>Ecdysozoa</taxon>
        <taxon>Arthropoda</taxon>
        <taxon>Hexapoda</taxon>
        <taxon>Insecta</taxon>
        <taxon>Pterygota</taxon>
        <taxon>Neoptera</taxon>
        <taxon>Endopterygota</taxon>
        <taxon>Diptera</taxon>
        <taxon>Brachycera</taxon>
        <taxon>Muscomorpha</taxon>
        <taxon>Ephydroidea</taxon>
        <taxon>Drosophilidae</taxon>
        <taxon>Drosophila</taxon>
        <taxon>Sophophora</taxon>
    </lineage>
</organism>
<dbReference type="OrthoDB" id="7858373at2759"/>
<dbReference type="eggNOG" id="ENOG502TCJ7">
    <property type="taxonomic scope" value="Eukaryota"/>
</dbReference>
<sequence length="424" mass="46948">MDSSWCSLISIESLVVPNTPMGLPGLDLGPVPKKARMSESKQENAAPLETASVYKKQSAQFQSLQAKVRPHQPGAVVVQPPKRLPPEAETDRRMYVPHLDQAITHRDVFNFFSSFGDLERVCVKNGTDNLNYAMVLFCRTRSMEQAIKSNPHLIKGHRLICRKAKEKSTNKGSQQINKPKSTITQLLKAPVMQAQKDDSKRAGHQTLKKHSKSPRYRSLLLQKLVEPNSIKLVTASKTDRNYAYAVTMLDEVSRWSFNLSKSIPSLDEMRALEKGLSRSAKLLLSMRKKLTAVPCISAMPEAPKGSQSTTSGASSKAVLNDDGEVSPEPSAPPVPLASDPMLPSLPLLLTITPQVPLPKSVIPELAKPDLRSVVLSSLGQNYVHHCYTNVAAYRRTKNYIDLLPCEMIERPSIAKYVDQMYAGK</sequence>
<feature type="region of interest" description="Disordered" evidence="3">
    <location>
        <begin position="299"/>
        <end position="337"/>
    </location>
</feature>
<dbReference type="Pfam" id="PF00076">
    <property type="entry name" value="RRM_1"/>
    <property type="match status" value="1"/>
</dbReference>
<dbReference type="InterPro" id="IPR000504">
    <property type="entry name" value="RRM_dom"/>
</dbReference>
<dbReference type="OMA" id="PHLIKGH"/>